<organism evidence="1 2">
    <name type="scientific">Afipia felis</name>
    <name type="common">Cat scratch disease bacillus</name>
    <dbReference type="NCBI Taxonomy" id="1035"/>
    <lineage>
        <taxon>Bacteria</taxon>
        <taxon>Pseudomonadati</taxon>
        <taxon>Pseudomonadota</taxon>
        <taxon>Alphaproteobacteria</taxon>
        <taxon>Hyphomicrobiales</taxon>
        <taxon>Nitrobacteraceae</taxon>
        <taxon>Afipia</taxon>
    </lineage>
</organism>
<dbReference type="RefSeq" id="WP_002717242.1">
    <property type="nucleotide sequence ID" value="NZ_UFSI01000001.1"/>
</dbReference>
<evidence type="ECO:0000313" key="1">
    <source>
        <dbReference type="EMBL" id="SUU86419.1"/>
    </source>
</evidence>
<dbReference type="OrthoDB" id="8239042at2"/>
<gene>
    <name evidence="1" type="ORF">NCTC12722_03644</name>
</gene>
<reference evidence="1 2" key="1">
    <citation type="submission" date="2018-06" db="EMBL/GenBank/DDBJ databases">
        <authorList>
            <consortium name="Pathogen Informatics"/>
            <person name="Doyle S."/>
        </authorList>
    </citation>
    <scope>NUCLEOTIDE SEQUENCE [LARGE SCALE GENOMIC DNA]</scope>
    <source>
        <strain evidence="1 2">NCTC12722</strain>
    </source>
</reference>
<name>A0A380WCN1_AFIFE</name>
<sequence>MYMTPPPAYVLQVSADEVDAPADPIPIKIDISKEIPQSANVVTLRVTLEPGDASAIIYAPGDENRGTVFKGRSSIDDVRVDGPILYIKLYGAVKYNIQYINYREP</sequence>
<dbReference type="Proteomes" id="UP000254343">
    <property type="component" value="Unassembled WGS sequence"/>
</dbReference>
<protein>
    <submittedName>
        <fullName evidence="1">Uncharacterized protein</fullName>
    </submittedName>
</protein>
<evidence type="ECO:0000313" key="2">
    <source>
        <dbReference type="Proteomes" id="UP000254343"/>
    </source>
</evidence>
<accession>A0A380WCN1</accession>
<dbReference type="EMBL" id="UIGB01000001">
    <property type="protein sequence ID" value="SUU86419.1"/>
    <property type="molecule type" value="Genomic_DNA"/>
</dbReference>
<dbReference type="AlphaFoldDB" id="A0A380WCN1"/>
<proteinExistence type="predicted"/>